<evidence type="ECO:0000256" key="3">
    <source>
        <dbReference type="ARBA" id="ARBA00022692"/>
    </source>
</evidence>
<evidence type="ECO:0000313" key="9">
    <source>
        <dbReference type="EMBL" id="KAG2493611.1"/>
    </source>
</evidence>
<dbReference type="Pfam" id="PF02466">
    <property type="entry name" value="Tim17"/>
    <property type="match status" value="1"/>
</dbReference>
<organism evidence="9 10">
    <name type="scientific">Edaphochlamys debaryana</name>
    <dbReference type="NCBI Taxonomy" id="47281"/>
    <lineage>
        <taxon>Eukaryota</taxon>
        <taxon>Viridiplantae</taxon>
        <taxon>Chlorophyta</taxon>
        <taxon>core chlorophytes</taxon>
        <taxon>Chlorophyceae</taxon>
        <taxon>CS clade</taxon>
        <taxon>Chlamydomonadales</taxon>
        <taxon>Chlamydomonadales incertae sedis</taxon>
        <taxon>Edaphochlamys</taxon>
    </lineage>
</organism>
<evidence type="ECO:0000313" key="10">
    <source>
        <dbReference type="Proteomes" id="UP000612055"/>
    </source>
</evidence>
<keyword evidence="3" id="KW-0812">Transmembrane</keyword>
<accession>A0A835Y3T8</accession>
<sequence length="190" mass="19982">MSSADEERVASSTAASTSAPDAAAAPPAAAPKPKKKKEWHQLTMPTAEELSAQEFMNNCGVKSVLSGAMGGVAGIAFGLFTSSMENAHGGMDTMPDGSAQKPTRVVLREMFTNMKSKSLSYAKGFAIMGALYSFNECVIEKWRAKHDKVNPALAGCVTGAMMAHSAGPQAMCWGCASFAAFSTAIEIWME</sequence>
<dbReference type="GO" id="GO:0045039">
    <property type="term" value="P:protein insertion into mitochondrial inner membrane"/>
    <property type="evidence" value="ECO:0007669"/>
    <property type="project" value="InterPro"/>
</dbReference>
<dbReference type="AlphaFoldDB" id="A0A835Y3T8"/>
<keyword evidence="6" id="KW-0496">Mitochondrion</keyword>
<dbReference type="InterPro" id="IPR039175">
    <property type="entry name" value="TIM22"/>
</dbReference>
<keyword evidence="10" id="KW-1185">Reference proteome</keyword>
<feature type="region of interest" description="Disordered" evidence="8">
    <location>
        <begin position="1"/>
        <end position="40"/>
    </location>
</feature>
<reference evidence="9" key="1">
    <citation type="journal article" date="2020" name="bioRxiv">
        <title>Comparative genomics of Chlamydomonas.</title>
        <authorList>
            <person name="Craig R.J."/>
            <person name="Hasan A.R."/>
            <person name="Ness R.W."/>
            <person name="Keightley P.D."/>
        </authorList>
    </citation>
    <scope>NUCLEOTIDE SEQUENCE</scope>
    <source>
        <strain evidence="9">CCAP 11/70</strain>
    </source>
</reference>
<keyword evidence="4" id="KW-0999">Mitochondrion inner membrane</keyword>
<name>A0A835Y3T8_9CHLO</name>
<comment type="caution">
    <text evidence="9">The sequence shown here is derived from an EMBL/GenBank/DDBJ whole genome shotgun (WGS) entry which is preliminary data.</text>
</comment>
<evidence type="ECO:0000256" key="5">
    <source>
        <dbReference type="ARBA" id="ARBA00022989"/>
    </source>
</evidence>
<dbReference type="Proteomes" id="UP000612055">
    <property type="component" value="Unassembled WGS sequence"/>
</dbReference>
<evidence type="ECO:0000256" key="6">
    <source>
        <dbReference type="ARBA" id="ARBA00023128"/>
    </source>
</evidence>
<protein>
    <recommendedName>
        <fullName evidence="11">Mitochondrial import inner membrane translocase subunit TIM22</fullName>
    </recommendedName>
</protein>
<dbReference type="PANTHER" id="PTHR14110">
    <property type="entry name" value="MITOCHONDRIAL IMPORT INNER MEMBRANE TRANSLOCASE SUBUNIT TIM22"/>
    <property type="match status" value="1"/>
</dbReference>
<proteinExistence type="inferred from homology"/>
<dbReference type="PANTHER" id="PTHR14110:SF0">
    <property type="entry name" value="MITOCHONDRIAL IMPORT INNER MEMBRANE TRANSLOCASE SUBUNIT TIM22"/>
    <property type="match status" value="1"/>
</dbReference>
<gene>
    <name evidence="9" type="ORF">HYH03_008128</name>
</gene>
<evidence type="ECO:0000256" key="8">
    <source>
        <dbReference type="SAM" id="MobiDB-lite"/>
    </source>
</evidence>
<dbReference type="GO" id="GO:0008320">
    <property type="term" value="F:protein transmembrane transporter activity"/>
    <property type="evidence" value="ECO:0007669"/>
    <property type="project" value="TreeGrafter"/>
</dbReference>
<evidence type="ECO:0000256" key="1">
    <source>
        <dbReference type="ARBA" id="ARBA00004448"/>
    </source>
</evidence>
<dbReference type="GO" id="GO:0042721">
    <property type="term" value="C:TIM22 mitochondrial import inner membrane insertion complex"/>
    <property type="evidence" value="ECO:0007669"/>
    <property type="project" value="InterPro"/>
</dbReference>
<keyword evidence="7" id="KW-0472">Membrane</keyword>
<evidence type="ECO:0000256" key="7">
    <source>
        <dbReference type="ARBA" id="ARBA00023136"/>
    </source>
</evidence>
<comment type="subcellular location">
    <subcellularLocation>
        <location evidence="1">Mitochondrion inner membrane</location>
        <topology evidence="1">Multi-pass membrane protein</topology>
    </subcellularLocation>
</comment>
<dbReference type="EMBL" id="JAEHOE010000036">
    <property type="protein sequence ID" value="KAG2493611.1"/>
    <property type="molecule type" value="Genomic_DNA"/>
</dbReference>
<evidence type="ECO:0000256" key="2">
    <source>
        <dbReference type="ARBA" id="ARBA00008444"/>
    </source>
</evidence>
<dbReference type="OrthoDB" id="75343at2759"/>
<evidence type="ECO:0000256" key="4">
    <source>
        <dbReference type="ARBA" id="ARBA00022792"/>
    </source>
</evidence>
<keyword evidence="5" id="KW-1133">Transmembrane helix</keyword>
<dbReference type="GO" id="GO:0030943">
    <property type="term" value="F:mitochondrion targeting sequence binding"/>
    <property type="evidence" value="ECO:0007669"/>
    <property type="project" value="TreeGrafter"/>
</dbReference>
<comment type="similarity">
    <text evidence="2">Belongs to the Tim17/Tim22/Tim23 family.</text>
</comment>
<evidence type="ECO:0008006" key="11">
    <source>
        <dbReference type="Google" id="ProtNLM"/>
    </source>
</evidence>
<feature type="compositionally biased region" description="Low complexity" evidence="8">
    <location>
        <begin position="10"/>
        <end position="27"/>
    </location>
</feature>